<dbReference type="EMBL" id="MU267990">
    <property type="protein sequence ID" value="KAH7906668.1"/>
    <property type="molecule type" value="Genomic_DNA"/>
</dbReference>
<keyword evidence="2" id="KW-1185">Reference proteome</keyword>
<name>A0ACB8A0U7_9AGAM</name>
<gene>
    <name evidence="1" type="ORF">BJ138DRAFT_1182961</name>
</gene>
<organism evidence="1 2">
    <name type="scientific">Hygrophoropsis aurantiaca</name>
    <dbReference type="NCBI Taxonomy" id="72124"/>
    <lineage>
        <taxon>Eukaryota</taxon>
        <taxon>Fungi</taxon>
        <taxon>Dikarya</taxon>
        <taxon>Basidiomycota</taxon>
        <taxon>Agaricomycotina</taxon>
        <taxon>Agaricomycetes</taxon>
        <taxon>Agaricomycetidae</taxon>
        <taxon>Boletales</taxon>
        <taxon>Coniophorineae</taxon>
        <taxon>Hygrophoropsidaceae</taxon>
        <taxon>Hygrophoropsis</taxon>
    </lineage>
</organism>
<sequence length="114" mass="12584">METTHPVPISTPPANVPDMQPLPRTSTSRTVKVSAGYGFNRTHAATSDEDDEVPCCDYICFFVRIEISPTHGKVENTKYLIKLFEPNSGEEGRVVKCVVTPVGMTSRMPNSLEK</sequence>
<proteinExistence type="predicted"/>
<dbReference type="Proteomes" id="UP000790377">
    <property type="component" value="Unassembled WGS sequence"/>
</dbReference>
<protein>
    <submittedName>
        <fullName evidence="1">Uncharacterized protein</fullName>
    </submittedName>
</protein>
<evidence type="ECO:0000313" key="2">
    <source>
        <dbReference type="Proteomes" id="UP000790377"/>
    </source>
</evidence>
<evidence type="ECO:0000313" key="1">
    <source>
        <dbReference type="EMBL" id="KAH7906668.1"/>
    </source>
</evidence>
<comment type="caution">
    <text evidence="1">The sequence shown here is derived from an EMBL/GenBank/DDBJ whole genome shotgun (WGS) entry which is preliminary data.</text>
</comment>
<reference evidence="1" key="1">
    <citation type="journal article" date="2021" name="New Phytol.">
        <title>Evolutionary innovations through gain and loss of genes in the ectomycorrhizal Boletales.</title>
        <authorList>
            <person name="Wu G."/>
            <person name="Miyauchi S."/>
            <person name="Morin E."/>
            <person name="Kuo A."/>
            <person name="Drula E."/>
            <person name="Varga T."/>
            <person name="Kohler A."/>
            <person name="Feng B."/>
            <person name="Cao Y."/>
            <person name="Lipzen A."/>
            <person name="Daum C."/>
            <person name="Hundley H."/>
            <person name="Pangilinan J."/>
            <person name="Johnson J."/>
            <person name="Barry K."/>
            <person name="LaButti K."/>
            <person name="Ng V."/>
            <person name="Ahrendt S."/>
            <person name="Min B."/>
            <person name="Choi I.G."/>
            <person name="Park H."/>
            <person name="Plett J.M."/>
            <person name="Magnuson J."/>
            <person name="Spatafora J.W."/>
            <person name="Nagy L.G."/>
            <person name="Henrissat B."/>
            <person name="Grigoriev I.V."/>
            <person name="Yang Z.L."/>
            <person name="Xu J."/>
            <person name="Martin F.M."/>
        </authorList>
    </citation>
    <scope>NUCLEOTIDE SEQUENCE</scope>
    <source>
        <strain evidence="1">ATCC 28755</strain>
    </source>
</reference>
<accession>A0ACB8A0U7</accession>